<keyword evidence="2" id="KW-1185">Reference proteome</keyword>
<dbReference type="Proteomes" id="UP000008315">
    <property type="component" value="Chromosome"/>
</dbReference>
<sequence>MVRAAQIRFEAEFQSTMDIVAIAFVCVTELTKTILLYIFCNHIVHALEPLTYLTW</sequence>
<dbReference type="STRING" id="1091494.MEALZ_2559"/>
<evidence type="ECO:0000313" key="1">
    <source>
        <dbReference type="EMBL" id="CCE24234.1"/>
    </source>
</evidence>
<accession>G4SX78</accession>
<reference evidence="2" key="1">
    <citation type="journal article" date="2012" name="J. Bacteriol.">
        <title>Genome sequence of the haloalkaliphilic methanotrophic bacterium Methylomicrobium alcaliphilum 20Z.</title>
        <authorList>
            <person name="Vuilleumier S."/>
            <person name="Khmelenina V.N."/>
            <person name="Bringel F."/>
            <person name="Reshetnikov A.S."/>
            <person name="Lajus A."/>
            <person name="Mangenot S."/>
            <person name="Rouy Z."/>
            <person name="Op den Camp H.J."/>
            <person name="Jetten M.S."/>
            <person name="Dispirito A.A."/>
            <person name="Dunfield P."/>
            <person name="Klotz M.G."/>
            <person name="Semrau J.D."/>
            <person name="Stein L.Y."/>
            <person name="Barbe V."/>
            <person name="Medigue C."/>
            <person name="Trotsenko Y.A."/>
            <person name="Kalyuzhnaya M.G."/>
        </authorList>
    </citation>
    <scope>NUCLEOTIDE SEQUENCE [LARGE SCALE GENOMIC DNA]</scope>
    <source>
        <strain evidence="2">DSM 19304 / NCIMB 14124 / VKM B-2133 / 20Z</strain>
    </source>
</reference>
<dbReference type="KEGG" id="mah:MEALZ_2559"/>
<dbReference type="EMBL" id="FO082060">
    <property type="protein sequence ID" value="CCE24234.1"/>
    <property type="molecule type" value="Genomic_DNA"/>
</dbReference>
<dbReference type="AlphaFoldDB" id="G4SX78"/>
<protein>
    <submittedName>
        <fullName evidence="1">Uncharacterized protein</fullName>
    </submittedName>
</protein>
<proteinExistence type="predicted"/>
<name>G4SX78_META2</name>
<dbReference type="HOGENOM" id="CLU_3027043_0_0_6"/>
<evidence type="ECO:0000313" key="2">
    <source>
        <dbReference type="Proteomes" id="UP000008315"/>
    </source>
</evidence>
<organism evidence="1 2">
    <name type="scientific">Methylotuvimicrobium alcaliphilum (strain DSM 19304 / NCIMB 14124 / VKM B-2133 / 20Z)</name>
    <name type="common">Methylomicrobium alcaliphilum</name>
    <dbReference type="NCBI Taxonomy" id="1091494"/>
    <lineage>
        <taxon>Bacteria</taxon>
        <taxon>Pseudomonadati</taxon>
        <taxon>Pseudomonadota</taxon>
        <taxon>Gammaproteobacteria</taxon>
        <taxon>Methylococcales</taxon>
        <taxon>Methylococcaceae</taxon>
        <taxon>Methylotuvimicrobium</taxon>
    </lineage>
</organism>
<gene>
    <name evidence="1" type="ordered locus">MEALZ_2559</name>
</gene>